<organism evidence="2 3">
    <name type="scientific">Virgibacillus byunsanensis</name>
    <dbReference type="NCBI Taxonomy" id="570945"/>
    <lineage>
        <taxon>Bacteria</taxon>
        <taxon>Bacillati</taxon>
        <taxon>Bacillota</taxon>
        <taxon>Bacilli</taxon>
        <taxon>Bacillales</taxon>
        <taxon>Bacillaceae</taxon>
        <taxon>Virgibacillus</taxon>
    </lineage>
</organism>
<sequence>MNNVKKIAMVALLLVIIGGVGSIITFNINEPIAVAEDKEVENTNITAIDIQANNEQIEIHSTNDSKASIELTGKTKTGEERLSVEENGNTLSIRTEEQKNKLFNFNFWTFSMKLNIYLPEKLYDSIQIDNDNGSITAENLDVTEIDAATQNGKINLNNITAENVQMNTNNGKISLSNVDGEIYGKTNNGAISLITNNLDRPIEFDTDNGKIEIQSEQEPTNAILDVRVDNGRIDICGDSNWDSVIGNGENKIKLTTNNGSITMTK</sequence>
<dbReference type="Pfam" id="PF13349">
    <property type="entry name" value="DUF4097"/>
    <property type="match status" value="1"/>
</dbReference>
<evidence type="ECO:0000313" key="3">
    <source>
        <dbReference type="Proteomes" id="UP001597040"/>
    </source>
</evidence>
<protein>
    <submittedName>
        <fullName evidence="2">DUF4097 domain-containing protein</fullName>
    </submittedName>
</protein>
<dbReference type="Proteomes" id="UP001597040">
    <property type="component" value="Unassembled WGS sequence"/>
</dbReference>
<reference evidence="3" key="1">
    <citation type="journal article" date="2019" name="Int. J. Syst. Evol. Microbiol.">
        <title>The Global Catalogue of Microorganisms (GCM) 10K type strain sequencing project: providing services to taxonomists for standard genome sequencing and annotation.</title>
        <authorList>
            <consortium name="The Broad Institute Genomics Platform"/>
            <consortium name="The Broad Institute Genome Sequencing Center for Infectious Disease"/>
            <person name="Wu L."/>
            <person name="Ma J."/>
        </authorList>
    </citation>
    <scope>NUCLEOTIDE SEQUENCE [LARGE SCALE GENOMIC DNA]</scope>
    <source>
        <strain evidence="3">CCUG 56754</strain>
    </source>
</reference>
<dbReference type="Gene3D" id="2.160.20.120">
    <property type="match status" value="1"/>
</dbReference>
<feature type="domain" description="DUF4097" evidence="1">
    <location>
        <begin position="45"/>
        <end position="179"/>
    </location>
</feature>
<name>A0ABW3LLP2_9BACI</name>
<proteinExistence type="predicted"/>
<dbReference type="InterPro" id="IPR025164">
    <property type="entry name" value="Toastrack_DUF4097"/>
</dbReference>
<keyword evidence="3" id="KW-1185">Reference proteome</keyword>
<evidence type="ECO:0000259" key="1">
    <source>
        <dbReference type="Pfam" id="PF13349"/>
    </source>
</evidence>
<dbReference type="EMBL" id="JBHTKJ010000018">
    <property type="protein sequence ID" value="MFD1038389.1"/>
    <property type="molecule type" value="Genomic_DNA"/>
</dbReference>
<gene>
    <name evidence="2" type="ORF">ACFQ3N_08250</name>
</gene>
<evidence type="ECO:0000313" key="2">
    <source>
        <dbReference type="EMBL" id="MFD1038389.1"/>
    </source>
</evidence>
<comment type="caution">
    <text evidence="2">The sequence shown here is derived from an EMBL/GenBank/DDBJ whole genome shotgun (WGS) entry which is preliminary data.</text>
</comment>
<accession>A0ABW3LLP2</accession>
<dbReference type="RefSeq" id="WP_390361327.1">
    <property type="nucleotide sequence ID" value="NZ_JBHTKJ010000018.1"/>
</dbReference>